<dbReference type="GO" id="GO:0034388">
    <property type="term" value="C:Pwp2p-containing subcomplex of 90S preribosome"/>
    <property type="evidence" value="ECO:0007669"/>
    <property type="project" value="TreeGrafter"/>
</dbReference>
<evidence type="ECO:0000256" key="2">
    <source>
        <dbReference type="ARBA" id="ARBA00022737"/>
    </source>
</evidence>
<dbReference type="GO" id="GO:0030515">
    <property type="term" value="F:snoRNA binding"/>
    <property type="evidence" value="ECO:0007669"/>
    <property type="project" value="TreeGrafter"/>
</dbReference>
<reference evidence="3 4" key="1">
    <citation type="journal article" date="2016" name="Mol. Biol. Evol.">
        <title>Comparative Genomics of Early-Diverging Mushroom-Forming Fungi Provides Insights into the Origins of Lignocellulose Decay Capabilities.</title>
        <authorList>
            <person name="Nagy L.G."/>
            <person name="Riley R."/>
            <person name="Tritt A."/>
            <person name="Adam C."/>
            <person name="Daum C."/>
            <person name="Floudas D."/>
            <person name="Sun H."/>
            <person name="Yadav J.S."/>
            <person name="Pangilinan J."/>
            <person name="Larsson K.H."/>
            <person name="Matsuura K."/>
            <person name="Barry K."/>
            <person name="Labutti K."/>
            <person name="Kuo R."/>
            <person name="Ohm R.A."/>
            <person name="Bhattacharya S.S."/>
            <person name="Shirouzu T."/>
            <person name="Yoshinaga Y."/>
            <person name="Martin F.M."/>
            <person name="Grigoriev I.V."/>
            <person name="Hibbett D.S."/>
        </authorList>
    </citation>
    <scope>NUCLEOTIDE SEQUENCE [LARGE SCALE GENOMIC DNA]</scope>
    <source>
        <strain evidence="3 4">HHB10207 ss-3</strain>
    </source>
</reference>
<evidence type="ECO:0000313" key="4">
    <source>
        <dbReference type="Proteomes" id="UP000076798"/>
    </source>
</evidence>
<sequence length="297" mass="32065">MSYNCVQSIRYDGRQIRCISISPCGSLLACGSDDGVRIWDDFEDDPIVILLECPAQTILWISSDDGAWVLICGLENGCFVTLDYDHGDLNSFETEAHSTSVVALELSDEDNLLASGSEGDGCVVWARTGHISREVASSVEKAGIVHAPGFLLTAFADGSLLCFSLQTKSVAWGTNLGTPIALPGLLVNQHEWLFIGAASGAVHVWDVTHGTPVAELNHDGHLPPYTRIRGGYCQPKDSAKDKHTEPLEHQPLLFIPLAISHIPDLADCDRIVSSCDVEGALPLRLVMPDRGRAHEIA</sequence>
<dbReference type="InterPro" id="IPR051570">
    <property type="entry name" value="TBC1_cilium_biogenesis"/>
</dbReference>
<dbReference type="InterPro" id="IPR015943">
    <property type="entry name" value="WD40/YVTN_repeat-like_dom_sf"/>
</dbReference>
<organism evidence="3 4">
    <name type="scientific">Sistotremastrum suecicum HHB10207 ss-3</name>
    <dbReference type="NCBI Taxonomy" id="1314776"/>
    <lineage>
        <taxon>Eukaryota</taxon>
        <taxon>Fungi</taxon>
        <taxon>Dikarya</taxon>
        <taxon>Basidiomycota</taxon>
        <taxon>Agaricomycotina</taxon>
        <taxon>Agaricomycetes</taxon>
        <taxon>Sistotremastrales</taxon>
        <taxon>Sistotremastraceae</taxon>
        <taxon>Sistotremastrum</taxon>
    </lineage>
</organism>
<keyword evidence="2" id="KW-0677">Repeat</keyword>
<dbReference type="AlphaFoldDB" id="A0A165Z0T4"/>
<dbReference type="GO" id="GO:0032040">
    <property type="term" value="C:small-subunit processome"/>
    <property type="evidence" value="ECO:0007669"/>
    <property type="project" value="TreeGrafter"/>
</dbReference>
<dbReference type="SMART" id="SM00320">
    <property type="entry name" value="WD40"/>
    <property type="match status" value="2"/>
</dbReference>
<dbReference type="InterPro" id="IPR001680">
    <property type="entry name" value="WD40_rpt"/>
</dbReference>
<keyword evidence="1" id="KW-0853">WD repeat</keyword>
<evidence type="ECO:0000256" key="1">
    <source>
        <dbReference type="ARBA" id="ARBA00022574"/>
    </source>
</evidence>
<evidence type="ECO:0000313" key="3">
    <source>
        <dbReference type="EMBL" id="KZT33811.1"/>
    </source>
</evidence>
<gene>
    <name evidence="3" type="ORF">SISSUDRAFT_1036776</name>
</gene>
<dbReference type="InterPro" id="IPR036322">
    <property type="entry name" value="WD40_repeat_dom_sf"/>
</dbReference>
<proteinExistence type="predicted"/>
<dbReference type="EMBL" id="KV428217">
    <property type="protein sequence ID" value="KZT33811.1"/>
    <property type="molecule type" value="Genomic_DNA"/>
</dbReference>
<dbReference type="Gene3D" id="2.130.10.10">
    <property type="entry name" value="YVTN repeat-like/Quinoprotein amine dehydrogenase"/>
    <property type="match status" value="1"/>
</dbReference>
<protein>
    <submittedName>
        <fullName evidence="3">WD40 repeat-like protein</fullName>
    </submittedName>
</protein>
<dbReference type="Pfam" id="PF00400">
    <property type="entry name" value="WD40"/>
    <property type="match status" value="2"/>
</dbReference>
<dbReference type="GO" id="GO:0030490">
    <property type="term" value="P:maturation of SSU-rRNA"/>
    <property type="evidence" value="ECO:0007669"/>
    <property type="project" value="TreeGrafter"/>
</dbReference>
<dbReference type="Proteomes" id="UP000076798">
    <property type="component" value="Unassembled WGS sequence"/>
</dbReference>
<keyword evidence="4" id="KW-1185">Reference proteome</keyword>
<dbReference type="PANTHER" id="PTHR19853">
    <property type="entry name" value="WD REPEAT CONTAINING PROTEIN 3 WDR3"/>
    <property type="match status" value="1"/>
</dbReference>
<accession>A0A165Z0T4</accession>
<name>A0A165Z0T4_9AGAM</name>
<dbReference type="SUPFAM" id="SSF50978">
    <property type="entry name" value="WD40 repeat-like"/>
    <property type="match status" value="1"/>
</dbReference>
<dbReference type="PANTHER" id="PTHR19853:SF0">
    <property type="entry name" value="WD REPEAT-CONTAINING PROTEIN 3"/>
    <property type="match status" value="1"/>
</dbReference>